<reference evidence="1 2" key="1">
    <citation type="submission" date="2022-12" db="EMBL/GenBank/DDBJ databases">
        <title>Chromosome-scale assembly of the Ensete ventricosum genome.</title>
        <authorList>
            <person name="Dussert Y."/>
            <person name="Stocks J."/>
            <person name="Wendawek A."/>
            <person name="Woldeyes F."/>
            <person name="Nichols R.A."/>
            <person name="Borrell J.S."/>
        </authorList>
    </citation>
    <scope>NUCLEOTIDE SEQUENCE [LARGE SCALE GENOMIC DNA]</scope>
    <source>
        <strain evidence="2">cv. Maze</strain>
        <tissue evidence="1">Seeds</tissue>
    </source>
</reference>
<dbReference type="PANTHER" id="PTHR36342:SF1">
    <property type="entry name" value="PTB DOMAIN ENGULFMENT ADAPTER"/>
    <property type="match status" value="1"/>
</dbReference>
<evidence type="ECO:0000313" key="1">
    <source>
        <dbReference type="EMBL" id="KAJ8500299.1"/>
    </source>
</evidence>
<keyword evidence="2" id="KW-1185">Reference proteome</keyword>
<name>A0AAV8RE03_ENSVE</name>
<organism evidence="1 2">
    <name type="scientific">Ensete ventricosum</name>
    <name type="common">Abyssinian banana</name>
    <name type="synonym">Musa ensete</name>
    <dbReference type="NCBI Taxonomy" id="4639"/>
    <lineage>
        <taxon>Eukaryota</taxon>
        <taxon>Viridiplantae</taxon>
        <taxon>Streptophyta</taxon>
        <taxon>Embryophyta</taxon>
        <taxon>Tracheophyta</taxon>
        <taxon>Spermatophyta</taxon>
        <taxon>Magnoliopsida</taxon>
        <taxon>Liliopsida</taxon>
        <taxon>Zingiberales</taxon>
        <taxon>Musaceae</taxon>
        <taxon>Ensete</taxon>
    </lineage>
</organism>
<comment type="caution">
    <text evidence="1">The sequence shown here is derived from an EMBL/GenBank/DDBJ whole genome shotgun (WGS) entry which is preliminary data.</text>
</comment>
<sequence length="219" mass="24063">MGESTSPLTSSCVIPMRQLTLVSVATYLLNKSLPITWDESRGGMASGSLFASARLPTASLPSPKEQGRRRAAVYVAAVPLTAAKGPAQMLMSAAYSMGVWDLQHFMVVVRPDASQSQVIVFDFQPQNPENFYALLSALSQRQIPGVVLKRKLHKIPKNRCWFIGFSDDDGVEVANKFSEDWSTHLTVGKHDCRHFTNGLVECLTGQQDVLSYLQATSSR</sequence>
<protein>
    <submittedName>
        <fullName evidence="1">Uncharacterized protein</fullName>
    </submittedName>
</protein>
<gene>
    <name evidence="1" type="ORF">OPV22_010851</name>
</gene>
<dbReference type="EMBL" id="JAQQAF010000003">
    <property type="protein sequence ID" value="KAJ8500299.1"/>
    <property type="molecule type" value="Genomic_DNA"/>
</dbReference>
<dbReference type="PANTHER" id="PTHR36342">
    <property type="entry name" value="PTB DOMAIN ENGULFMENT ADAPTER"/>
    <property type="match status" value="1"/>
</dbReference>
<proteinExistence type="predicted"/>
<dbReference type="Proteomes" id="UP001222027">
    <property type="component" value="Unassembled WGS sequence"/>
</dbReference>
<dbReference type="AlphaFoldDB" id="A0AAV8RE03"/>
<evidence type="ECO:0000313" key="2">
    <source>
        <dbReference type="Proteomes" id="UP001222027"/>
    </source>
</evidence>
<accession>A0AAV8RE03</accession>